<evidence type="ECO:0000313" key="3">
    <source>
        <dbReference type="Proteomes" id="UP000799423"/>
    </source>
</evidence>
<evidence type="ECO:0000313" key="2">
    <source>
        <dbReference type="EMBL" id="KAF2856645.1"/>
    </source>
</evidence>
<dbReference type="PANTHER" id="PTHR33112:SF16">
    <property type="entry name" value="HETEROKARYON INCOMPATIBILITY DOMAIN-CONTAINING PROTEIN"/>
    <property type="match status" value="1"/>
</dbReference>
<sequence length="655" mass="75154">MPAICPRCTGILLDDENFYGLQSLGYMVSSECPGCDFFLEVAKRHGIDETVESQTQILLRRRSENRNLVDVYYVRRNSSNLSITLKHQLRLCAAFGFEIPFWADFEGLDDRYLGRRIAARSDGAECLDLAKSWFERCTRSHGAACVLSSDVALPTRLVHIPCDDLSQLKLCLTRGMRGRYVALSYTWGEGNSFKTTSDSIDTLRSGFRTAELPKTLRDAIAIVHKMGFEWIWIDQLCILQDSLDDWSREASCMAQVYSQSAFTICADSTSSTDESIFQERAVLQSHCFGPDSAMCLQTLCRPWGDMTIHPLYRRGWAFQERILSARNLHFLQSQVAWECNTTLYLEEGRGRQTNPAEHFAKHMFTKFYHQQRDDGTNPTEIDIIRRIGAWNAVLQEMAVRDLTYRSDKLPAISGLASALQTHEMGEYLAGVWSYNPFLSMAWFPRFSQDPSEIYRSPSWSCAWVARQIVWYYDTWRGGEDMPSSECMSDWGLWDDRHGPRLIHHKILHKDLDPKGEVLEGSSLTIIGHCRPIFVAHLPDSNFDRNFGEVAGSIGGINNPGHRICMDKRIRDYEPACSFAADLPDIDQEYNRDNVREYLSVQIVRERKERWQRPKIIGLVLERVEGSTDEAFRRVGLTDFDDVVEGEWVRKTLKLL</sequence>
<organism evidence="2 3">
    <name type="scientific">Plenodomus tracheiphilus IPT5</name>
    <dbReference type="NCBI Taxonomy" id="1408161"/>
    <lineage>
        <taxon>Eukaryota</taxon>
        <taxon>Fungi</taxon>
        <taxon>Dikarya</taxon>
        <taxon>Ascomycota</taxon>
        <taxon>Pezizomycotina</taxon>
        <taxon>Dothideomycetes</taxon>
        <taxon>Pleosporomycetidae</taxon>
        <taxon>Pleosporales</taxon>
        <taxon>Pleosporineae</taxon>
        <taxon>Leptosphaeriaceae</taxon>
        <taxon>Plenodomus</taxon>
    </lineage>
</organism>
<accession>A0A6A7BPR5</accession>
<dbReference type="Pfam" id="PF06985">
    <property type="entry name" value="HET"/>
    <property type="match status" value="1"/>
</dbReference>
<feature type="domain" description="Heterokaryon incompatibility" evidence="1">
    <location>
        <begin position="180"/>
        <end position="320"/>
    </location>
</feature>
<dbReference type="Proteomes" id="UP000799423">
    <property type="component" value="Unassembled WGS sequence"/>
</dbReference>
<keyword evidence="3" id="KW-1185">Reference proteome</keyword>
<dbReference type="AlphaFoldDB" id="A0A6A7BPR5"/>
<dbReference type="EMBL" id="MU006288">
    <property type="protein sequence ID" value="KAF2856645.1"/>
    <property type="molecule type" value="Genomic_DNA"/>
</dbReference>
<gene>
    <name evidence="2" type="ORF">T440DRAFT_503322</name>
</gene>
<protein>
    <submittedName>
        <fullName evidence="2">HET-domain-containing protein</fullName>
    </submittedName>
</protein>
<evidence type="ECO:0000259" key="1">
    <source>
        <dbReference type="Pfam" id="PF06985"/>
    </source>
</evidence>
<dbReference type="PANTHER" id="PTHR33112">
    <property type="entry name" value="DOMAIN PROTEIN, PUTATIVE-RELATED"/>
    <property type="match status" value="1"/>
</dbReference>
<dbReference type="OrthoDB" id="3486565at2759"/>
<reference evidence="2" key="1">
    <citation type="submission" date="2020-01" db="EMBL/GenBank/DDBJ databases">
        <authorList>
            <consortium name="DOE Joint Genome Institute"/>
            <person name="Haridas S."/>
            <person name="Albert R."/>
            <person name="Binder M."/>
            <person name="Bloem J."/>
            <person name="Labutti K."/>
            <person name="Salamov A."/>
            <person name="Andreopoulos B."/>
            <person name="Baker S.E."/>
            <person name="Barry K."/>
            <person name="Bills G."/>
            <person name="Bluhm B.H."/>
            <person name="Cannon C."/>
            <person name="Castanera R."/>
            <person name="Culley D.E."/>
            <person name="Daum C."/>
            <person name="Ezra D."/>
            <person name="Gonzalez J.B."/>
            <person name="Henrissat B."/>
            <person name="Kuo A."/>
            <person name="Liang C."/>
            <person name="Lipzen A."/>
            <person name="Lutzoni F."/>
            <person name="Magnuson J."/>
            <person name="Mondo S."/>
            <person name="Nolan M."/>
            <person name="Ohm R."/>
            <person name="Pangilinan J."/>
            <person name="Park H.-J."/>
            <person name="Ramirez L."/>
            <person name="Alfaro M."/>
            <person name="Sun H."/>
            <person name="Tritt A."/>
            <person name="Yoshinaga Y."/>
            <person name="Zwiers L.-H."/>
            <person name="Turgeon B.G."/>
            <person name="Goodwin S.B."/>
            <person name="Spatafora J.W."/>
            <person name="Crous P.W."/>
            <person name="Grigoriev I.V."/>
        </authorList>
    </citation>
    <scope>NUCLEOTIDE SEQUENCE</scope>
    <source>
        <strain evidence="2">IPT5</strain>
    </source>
</reference>
<proteinExistence type="predicted"/>
<name>A0A6A7BPR5_9PLEO</name>
<dbReference type="InterPro" id="IPR010730">
    <property type="entry name" value="HET"/>
</dbReference>